<dbReference type="GeneID" id="83203374"/>
<comment type="caution">
    <text evidence="8">The sequence shown here is derived from an EMBL/GenBank/DDBJ whole genome shotgun (WGS) entry which is preliminary data.</text>
</comment>
<keyword evidence="4" id="KW-0677">Repeat</keyword>
<dbReference type="Gene3D" id="2.130.10.10">
    <property type="entry name" value="YVTN repeat-like/Quinoprotein amine dehydrogenase"/>
    <property type="match status" value="1"/>
</dbReference>
<dbReference type="InterPro" id="IPR050505">
    <property type="entry name" value="WDR55/POC1"/>
</dbReference>
<dbReference type="GO" id="GO:0005730">
    <property type="term" value="C:nucleolus"/>
    <property type="evidence" value="ECO:0007669"/>
    <property type="project" value="UniProtKB-SubCell"/>
</dbReference>
<dbReference type="InterPro" id="IPR001680">
    <property type="entry name" value="WD40_rpt"/>
</dbReference>
<feature type="region of interest" description="Disordered" evidence="7">
    <location>
        <begin position="358"/>
        <end position="414"/>
    </location>
</feature>
<accession>A0A9W9NSZ9</accession>
<reference evidence="8" key="1">
    <citation type="submission" date="2022-11" db="EMBL/GenBank/DDBJ databases">
        <authorList>
            <person name="Petersen C."/>
        </authorList>
    </citation>
    <scope>NUCLEOTIDE SEQUENCE</scope>
    <source>
        <strain evidence="8">IBT 19713</strain>
    </source>
</reference>
<gene>
    <name evidence="8" type="ORF">N7468_006775</name>
</gene>
<name>A0A9W9NSZ9_9EURO</name>
<dbReference type="EMBL" id="JAPQKS010000005">
    <property type="protein sequence ID" value="KAJ5225550.1"/>
    <property type="molecule type" value="Genomic_DNA"/>
</dbReference>
<comment type="subcellular location">
    <subcellularLocation>
        <location evidence="1">Nucleus</location>
        <location evidence="1">Nucleolus</location>
    </subcellularLocation>
</comment>
<dbReference type="PANTHER" id="PTHR44019:SF20">
    <property type="entry name" value="WD REPEAT-CONTAINING PROTEIN 55"/>
    <property type="match status" value="1"/>
</dbReference>
<dbReference type="AlphaFoldDB" id="A0A9W9NSZ9"/>
<keyword evidence="9" id="KW-1185">Reference proteome</keyword>
<reference evidence="8" key="2">
    <citation type="journal article" date="2023" name="IMA Fungus">
        <title>Comparative genomic study of the Penicillium genus elucidates a diverse pangenome and 15 lateral gene transfer events.</title>
        <authorList>
            <person name="Petersen C."/>
            <person name="Sorensen T."/>
            <person name="Nielsen M.R."/>
            <person name="Sondergaard T.E."/>
            <person name="Sorensen J.L."/>
            <person name="Fitzpatrick D.A."/>
            <person name="Frisvad J.C."/>
            <person name="Nielsen K.L."/>
        </authorList>
    </citation>
    <scope>NUCLEOTIDE SEQUENCE</scope>
    <source>
        <strain evidence="8">IBT 19713</strain>
    </source>
</reference>
<evidence type="ECO:0000256" key="5">
    <source>
        <dbReference type="ARBA" id="ARBA00039238"/>
    </source>
</evidence>
<proteinExistence type="inferred from homology"/>
<keyword evidence="3" id="KW-0853">WD repeat</keyword>
<feature type="compositionally biased region" description="Acidic residues" evidence="7">
    <location>
        <begin position="367"/>
        <end position="377"/>
    </location>
</feature>
<dbReference type="OrthoDB" id="2288928at2759"/>
<feature type="region of interest" description="Disordered" evidence="7">
    <location>
        <begin position="40"/>
        <end position="63"/>
    </location>
</feature>
<evidence type="ECO:0000256" key="1">
    <source>
        <dbReference type="ARBA" id="ARBA00004604"/>
    </source>
</evidence>
<dbReference type="InterPro" id="IPR015943">
    <property type="entry name" value="WD40/YVTN_repeat-like_dom_sf"/>
</dbReference>
<dbReference type="SMART" id="SM00320">
    <property type="entry name" value="WD40"/>
    <property type="match status" value="4"/>
</dbReference>
<organism evidence="8 9">
    <name type="scientific">Penicillium chermesinum</name>
    <dbReference type="NCBI Taxonomy" id="63820"/>
    <lineage>
        <taxon>Eukaryota</taxon>
        <taxon>Fungi</taxon>
        <taxon>Dikarya</taxon>
        <taxon>Ascomycota</taxon>
        <taxon>Pezizomycotina</taxon>
        <taxon>Eurotiomycetes</taxon>
        <taxon>Eurotiomycetidae</taxon>
        <taxon>Eurotiales</taxon>
        <taxon>Aspergillaceae</taxon>
        <taxon>Penicillium</taxon>
    </lineage>
</organism>
<evidence type="ECO:0000313" key="9">
    <source>
        <dbReference type="Proteomes" id="UP001150941"/>
    </source>
</evidence>
<dbReference type="Proteomes" id="UP001150941">
    <property type="component" value="Unassembled WGS sequence"/>
</dbReference>
<dbReference type="InterPro" id="IPR036322">
    <property type="entry name" value="WD40_repeat_dom_sf"/>
</dbReference>
<protein>
    <recommendedName>
        <fullName evidence="5">WD repeat-containing protein JIP5</fullName>
    </recommendedName>
    <alternativeName>
        <fullName evidence="6">WD repeat-containing protein jip5</fullName>
    </alternativeName>
</protein>
<dbReference type="SUPFAM" id="SSF50978">
    <property type="entry name" value="WD40 repeat-like"/>
    <property type="match status" value="1"/>
</dbReference>
<evidence type="ECO:0000256" key="6">
    <source>
        <dbReference type="ARBA" id="ARBA00039514"/>
    </source>
</evidence>
<comment type="similarity">
    <text evidence="2">Belongs to the WD repeat WDR55 family.</text>
</comment>
<dbReference type="PANTHER" id="PTHR44019">
    <property type="entry name" value="WD REPEAT-CONTAINING PROTEIN 55"/>
    <property type="match status" value="1"/>
</dbReference>
<evidence type="ECO:0000256" key="3">
    <source>
        <dbReference type="ARBA" id="ARBA00022574"/>
    </source>
</evidence>
<sequence length="436" mass="46436">MFDTVCTLPLSSDLFTQAIHPREPVVSVGLAGGHVQTFRLPSEDAESNDDAGSNSSARKGKGHINTMWRTRRHKGSCRCLGFGVDGETLYSAGTDGLVKIAKTESGQVENKIAIPPESSGSVDAPTVIHALSPQTLLLATDSSALHLYDLRVPYSRVSAKPEQSHHPHDDYVSSLTPLPASDTSTSGFSKQWITTGGTTLAVTDLRRGVLVRSEDQEEELISSTFMGGLPSSGTSRGEKVIVGNSAGVVTLWEKGAWDDQDERIYVHRGNDGGESIETMAVVPDELGQGKLLATGLANGLVKFVRIGPNKVISEVVHDETEGVVGLGFDVEGRMVSGGGQVVKVWHEAVDAVGNGEALAGEKHMMGDSDDSDDDSDSDREKKSAGERKKRKKAKGKDRSGGQHNTKSNALHYGPIGCSQDEFKPVVLHFGKCHGNA</sequence>
<evidence type="ECO:0000256" key="7">
    <source>
        <dbReference type="SAM" id="MobiDB-lite"/>
    </source>
</evidence>
<evidence type="ECO:0000313" key="8">
    <source>
        <dbReference type="EMBL" id="KAJ5225550.1"/>
    </source>
</evidence>
<evidence type="ECO:0000256" key="2">
    <source>
        <dbReference type="ARBA" id="ARBA00007625"/>
    </source>
</evidence>
<evidence type="ECO:0000256" key="4">
    <source>
        <dbReference type="ARBA" id="ARBA00022737"/>
    </source>
</evidence>
<dbReference type="RefSeq" id="XP_058328961.1">
    <property type="nucleotide sequence ID" value="XM_058476071.1"/>
</dbReference>